<dbReference type="InterPro" id="IPR011989">
    <property type="entry name" value="ARM-like"/>
</dbReference>
<dbReference type="PROSITE" id="PS50303">
    <property type="entry name" value="PUM_HD"/>
    <property type="match status" value="1"/>
</dbReference>
<dbReference type="SUPFAM" id="SSF48371">
    <property type="entry name" value="ARM repeat"/>
    <property type="match status" value="1"/>
</dbReference>
<accession>A0A427AZV3</accession>
<evidence type="ECO:0000256" key="2">
    <source>
        <dbReference type="ARBA" id="ARBA00022845"/>
    </source>
</evidence>
<evidence type="ECO:0000313" key="6">
    <source>
        <dbReference type="EMBL" id="RRT81814.1"/>
    </source>
</evidence>
<keyword evidence="2" id="KW-0810">Translation regulation</keyword>
<dbReference type="Gene3D" id="1.25.10.10">
    <property type="entry name" value="Leucine-rich Repeat Variant"/>
    <property type="match status" value="1"/>
</dbReference>
<dbReference type="EMBL" id="AMZH03000820">
    <property type="protein sequence ID" value="RRT81814.1"/>
    <property type="molecule type" value="Genomic_DNA"/>
</dbReference>
<dbReference type="InterPro" id="IPR016024">
    <property type="entry name" value="ARM-type_fold"/>
</dbReference>
<evidence type="ECO:0000259" key="5">
    <source>
        <dbReference type="PROSITE" id="PS50303"/>
    </source>
</evidence>
<dbReference type="SMART" id="SM00025">
    <property type="entry name" value="Pumilio"/>
    <property type="match status" value="2"/>
</dbReference>
<organism evidence="6 7">
    <name type="scientific">Ensete ventricosum</name>
    <name type="common">Abyssinian banana</name>
    <name type="synonym">Musa ensete</name>
    <dbReference type="NCBI Taxonomy" id="4639"/>
    <lineage>
        <taxon>Eukaryota</taxon>
        <taxon>Viridiplantae</taxon>
        <taxon>Streptophyta</taxon>
        <taxon>Embryophyta</taxon>
        <taxon>Tracheophyta</taxon>
        <taxon>Spermatophyta</taxon>
        <taxon>Magnoliopsida</taxon>
        <taxon>Liliopsida</taxon>
        <taxon>Zingiberales</taxon>
        <taxon>Musaceae</taxon>
        <taxon>Ensete</taxon>
    </lineage>
</organism>
<dbReference type="GO" id="GO:0005737">
    <property type="term" value="C:cytoplasm"/>
    <property type="evidence" value="ECO:0007669"/>
    <property type="project" value="TreeGrafter"/>
</dbReference>
<comment type="caution">
    <text evidence="6">The sequence shown here is derived from an EMBL/GenBank/DDBJ whole genome shotgun (WGS) entry which is preliminary data.</text>
</comment>
<dbReference type="PANTHER" id="PTHR12537">
    <property type="entry name" value="RNA BINDING PROTEIN PUMILIO-RELATED"/>
    <property type="match status" value="1"/>
</dbReference>
<feature type="repeat" description="Pumilio" evidence="3">
    <location>
        <begin position="87"/>
        <end position="128"/>
    </location>
</feature>
<dbReference type="PROSITE" id="PS50302">
    <property type="entry name" value="PUM"/>
    <property type="match status" value="2"/>
</dbReference>
<dbReference type="GO" id="GO:0006417">
    <property type="term" value="P:regulation of translation"/>
    <property type="evidence" value="ECO:0007669"/>
    <property type="project" value="UniProtKB-KW"/>
</dbReference>
<gene>
    <name evidence="6" type="ORF">B296_00021236</name>
</gene>
<sequence>MLCVLYVLPAQCLSLLCQRVLEFCDDPKIQQSMIAEILQSVCLLAQDQYGNYVVQIVQMSLQKFASNVVEKCLTFGSPEERQILVNEMLGSTDKNAPLQVMMKDQFANYVIQKALETCADEQRELILSRVKVHLNALKKYTYGKHIVARVEKLVAAGGKTY</sequence>
<name>A0A427AZV3_ENSVE</name>
<feature type="signal peptide" evidence="4">
    <location>
        <begin position="1"/>
        <end position="17"/>
    </location>
</feature>
<dbReference type="Pfam" id="PF00806">
    <property type="entry name" value="PUF"/>
    <property type="match status" value="3"/>
</dbReference>
<evidence type="ECO:0000256" key="4">
    <source>
        <dbReference type="SAM" id="SignalP"/>
    </source>
</evidence>
<feature type="domain" description="PUM-HD" evidence="5">
    <location>
        <begin position="1"/>
        <end position="154"/>
    </location>
</feature>
<evidence type="ECO:0000256" key="3">
    <source>
        <dbReference type="PROSITE-ProRule" id="PRU00317"/>
    </source>
</evidence>
<feature type="repeat" description="Pumilio" evidence="3">
    <location>
        <begin position="51"/>
        <end position="86"/>
    </location>
</feature>
<dbReference type="AlphaFoldDB" id="A0A427AZV3"/>
<dbReference type="PANTHER" id="PTHR12537:SF187">
    <property type="entry name" value="OS04G0276200 PROTEIN"/>
    <property type="match status" value="1"/>
</dbReference>
<reference evidence="6 7" key="1">
    <citation type="journal article" date="2014" name="Agronomy (Basel)">
        <title>A Draft Genome Sequence for Ensete ventricosum, the Drought-Tolerant Tree Against Hunger.</title>
        <authorList>
            <person name="Harrison J."/>
            <person name="Moore K.A."/>
            <person name="Paszkiewicz K."/>
            <person name="Jones T."/>
            <person name="Grant M."/>
            <person name="Ambacheew D."/>
            <person name="Muzemil S."/>
            <person name="Studholme D.J."/>
        </authorList>
    </citation>
    <scope>NUCLEOTIDE SEQUENCE [LARGE SCALE GENOMIC DNA]</scope>
</reference>
<keyword evidence="4" id="KW-0732">Signal</keyword>
<dbReference type="Proteomes" id="UP000287651">
    <property type="component" value="Unassembled WGS sequence"/>
</dbReference>
<dbReference type="InterPro" id="IPR001313">
    <property type="entry name" value="Pumilio_RNA-bd_rpt"/>
</dbReference>
<evidence type="ECO:0000313" key="7">
    <source>
        <dbReference type="Proteomes" id="UP000287651"/>
    </source>
</evidence>
<dbReference type="GO" id="GO:0003729">
    <property type="term" value="F:mRNA binding"/>
    <property type="evidence" value="ECO:0007669"/>
    <property type="project" value="TreeGrafter"/>
</dbReference>
<proteinExistence type="predicted"/>
<feature type="chain" id="PRO_5019360156" description="PUM-HD domain-containing protein" evidence="4">
    <location>
        <begin position="18"/>
        <end position="161"/>
    </location>
</feature>
<evidence type="ECO:0000256" key="1">
    <source>
        <dbReference type="ARBA" id="ARBA00022737"/>
    </source>
</evidence>
<keyword evidence="1" id="KW-0677">Repeat</keyword>
<protein>
    <recommendedName>
        <fullName evidence="5">PUM-HD domain-containing protein</fullName>
    </recommendedName>
</protein>
<dbReference type="InterPro" id="IPR033133">
    <property type="entry name" value="PUM-HD"/>
</dbReference>